<evidence type="ECO:0000313" key="1">
    <source>
        <dbReference type="EMBL" id="RHW34509.1"/>
    </source>
</evidence>
<dbReference type="RefSeq" id="WP_118888779.1">
    <property type="nucleotide sequence ID" value="NZ_JAMAWL010000009.1"/>
</dbReference>
<dbReference type="Proteomes" id="UP000285456">
    <property type="component" value="Unassembled WGS sequence"/>
</dbReference>
<sequence length="268" mass="31441">MDINAKLKELESVNRENGNKVFTMYLNTDPADPDQQGGEWKIHFKNGMRNFESYLKEGDNKEELNNFQAVKKKVDRFIKENEQQQQKGIIVFATADEEVWYAEIVQIRLENEFYWQETPELDQLRKLKESYPKTGIILVQQNQIKIIDSYLNQIEDTFSYELDVETDTWRVMQGPRKGTSGTTGLGSTNMQTDKFEARYEVNQHRWYKEVASKIDKQAKDRNWKKIYVVGENGASNVLTDQMNKPVDEIIQKNMLDHEESKVMHEVLG</sequence>
<keyword evidence="2" id="KW-1185">Reference proteome</keyword>
<dbReference type="InterPro" id="IPR040983">
    <property type="entry name" value="Bact_RF_family5"/>
</dbReference>
<dbReference type="EMBL" id="QWEH01000002">
    <property type="protein sequence ID" value="RHW34509.1"/>
    <property type="molecule type" value="Genomic_DNA"/>
</dbReference>
<dbReference type="Pfam" id="PF18846">
    <property type="entry name" value="baeRF_family5"/>
    <property type="match status" value="1"/>
</dbReference>
<name>A0A417YLZ2_9BACI</name>
<protein>
    <recommendedName>
        <fullName evidence="3">Protein required for attachment to host cells</fullName>
    </recommendedName>
</protein>
<evidence type="ECO:0008006" key="3">
    <source>
        <dbReference type="Google" id="ProtNLM"/>
    </source>
</evidence>
<dbReference type="AlphaFoldDB" id="A0A417YLZ2"/>
<accession>A0A417YLZ2</accession>
<evidence type="ECO:0000313" key="2">
    <source>
        <dbReference type="Proteomes" id="UP000285456"/>
    </source>
</evidence>
<dbReference type="OrthoDB" id="5241360at2"/>
<gene>
    <name evidence="1" type="ORF">D1B32_04930</name>
</gene>
<reference evidence="1 2" key="1">
    <citation type="journal article" date="2007" name="Int. J. Syst. Evol. Microbiol.">
        <title>Oceanobacillus profundus sp. nov., isolated from a deep-sea sediment core.</title>
        <authorList>
            <person name="Kim Y.G."/>
            <person name="Choi D.H."/>
            <person name="Hyun S."/>
            <person name="Cho B.C."/>
        </authorList>
    </citation>
    <scope>NUCLEOTIDE SEQUENCE [LARGE SCALE GENOMIC DNA]</scope>
    <source>
        <strain evidence="1 2">DSM 18246</strain>
    </source>
</reference>
<comment type="caution">
    <text evidence="1">The sequence shown here is derived from an EMBL/GenBank/DDBJ whole genome shotgun (WGS) entry which is preliminary data.</text>
</comment>
<proteinExistence type="predicted"/>
<organism evidence="1 2">
    <name type="scientific">Oceanobacillus profundus</name>
    <dbReference type="NCBI Taxonomy" id="372463"/>
    <lineage>
        <taxon>Bacteria</taxon>
        <taxon>Bacillati</taxon>
        <taxon>Bacillota</taxon>
        <taxon>Bacilli</taxon>
        <taxon>Bacillales</taxon>
        <taxon>Bacillaceae</taxon>
        <taxon>Oceanobacillus</taxon>
    </lineage>
</organism>